<dbReference type="STRING" id="49186.SAMN05421647_10228"/>
<protein>
    <submittedName>
        <fullName evidence="2">Uncharacterized protein</fullName>
    </submittedName>
</protein>
<feature type="compositionally biased region" description="Basic and acidic residues" evidence="1">
    <location>
        <begin position="129"/>
        <end position="139"/>
    </location>
</feature>
<keyword evidence="3" id="KW-1185">Reference proteome</keyword>
<name>A0A1N6PTT2_9GAMM</name>
<dbReference type="RefSeq" id="WP_139327131.1">
    <property type="nucleotide sequence ID" value="NZ_FTMN01000002.1"/>
</dbReference>
<dbReference type="Proteomes" id="UP000186895">
    <property type="component" value="Unassembled WGS sequence"/>
</dbReference>
<dbReference type="EMBL" id="FTMN01000002">
    <property type="protein sequence ID" value="SIQ07667.1"/>
    <property type="molecule type" value="Genomic_DNA"/>
</dbReference>
<evidence type="ECO:0000313" key="3">
    <source>
        <dbReference type="Proteomes" id="UP000186895"/>
    </source>
</evidence>
<sequence length="421" mass="46645">MSVSEQLTITTSGFAAKEQAMLEVFFGGRNAIGYNLVSSGDADALMINLKDEVAERHLQNWLNDAGKPWVAVVDSKADKPSRNAGVYIERPLSIKALQEGLSDLKKLVQSGVKAKAEPLIAKDAPSKPLNDRDRAREEAFAEWQARKQRSTQAASSWQGEHKDREEAGLNSRFSVHRNELNSLILEAQKQVQEKQARLEAEGKIAPAPEPEVAPEPEAPKVPSLSAEMILQCCGSLSDVNLDEATERRRVYFSLDGLMLPWILRAVKTGNETNNIQQIVGVPGALFYLPAEKAFLVGMDSDLLLQLTRTRFGFDELSLLDKEPDQELPKGKRVAADELVWQLALFTARGRVSDSLSAEEPLLLAEIPDFERLLETPHARSIAELWQSQRLSARNVADMLSIPQRFVFSFLVAADAVGLYCQ</sequence>
<gene>
    <name evidence="2" type="ORF">SAMN05421647_10228</name>
</gene>
<accession>A0A1N6PTT2</accession>
<feature type="region of interest" description="Disordered" evidence="1">
    <location>
        <begin position="120"/>
        <end position="165"/>
    </location>
</feature>
<evidence type="ECO:0000313" key="2">
    <source>
        <dbReference type="EMBL" id="SIQ07667.1"/>
    </source>
</evidence>
<evidence type="ECO:0000256" key="1">
    <source>
        <dbReference type="SAM" id="MobiDB-lite"/>
    </source>
</evidence>
<proteinExistence type="predicted"/>
<dbReference type="AlphaFoldDB" id="A0A1N6PTT2"/>
<organism evidence="2 3">
    <name type="scientific">Marinobacterium stanieri</name>
    <dbReference type="NCBI Taxonomy" id="49186"/>
    <lineage>
        <taxon>Bacteria</taxon>
        <taxon>Pseudomonadati</taxon>
        <taxon>Pseudomonadota</taxon>
        <taxon>Gammaproteobacteria</taxon>
        <taxon>Oceanospirillales</taxon>
        <taxon>Oceanospirillaceae</taxon>
        <taxon>Marinobacterium</taxon>
    </lineage>
</organism>
<reference evidence="2 3" key="1">
    <citation type="submission" date="2017-01" db="EMBL/GenBank/DDBJ databases">
        <authorList>
            <person name="Mah S.A."/>
            <person name="Swanson W.J."/>
            <person name="Moy G.W."/>
            <person name="Vacquier V.D."/>
        </authorList>
    </citation>
    <scope>NUCLEOTIDE SEQUENCE [LARGE SCALE GENOMIC DNA]</scope>
    <source>
        <strain evidence="2 3">DSM 7027</strain>
    </source>
</reference>